<dbReference type="HOGENOM" id="CLU_113231_1_0_9"/>
<feature type="domain" description="N-acetyltransferase" evidence="1">
    <location>
        <begin position="6"/>
        <end position="173"/>
    </location>
</feature>
<dbReference type="InterPro" id="IPR000182">
    <property type="entry name" value="GNAT_dom"/>
</dbReference>
<evidence type="ECO:0000313" key="3">
    <source>
        <dbReference type="Proteomes" id="UP000009077"/>
    </source>
</evidence>
<dbReference type="Gene3D" id="3.40.630.30">
    <property type="match status" value="1"/>
</dbReference>
<proteinExistence type="predicted"/>
<evidence type="ECO:0000313" key="2">
    <source>
        <dbReference type="EMBL" id="CAZ56649.1"/>
    </source>
</evidence>
<sequence>METCHLVVPSLKWKNQILAYKEAFSNEHLHGGGKLQQFEAVEEWLEHIKAVSSYGTNHTERSPSSTFLCIREKDQQMVGICTIRHDLNHEHLKNYIGHIGYSIHPEERRKGYATEQLRIALLEAKKLGIAQVLITAADWNIASQKTILANGGVYEDTRIDPNSSERMLRYWIENL</sequence>
<accession>A0A0H3N1Q7</accession>
<dbReference type="InterPro" id="IPR016181">
    <property type="entry name" value="Acyl_CoA_acyltransferase"/>
</dbReference>
<dbReference type="Pfam" id="PF13302">
    <property type="entry name" value="Acetyltransf_3"/>
    <property type="match status" value="1"/>
</dbReference>
<dbReference type="AlphaFoldDB" id="A0A0H3N1Q7"/>
<dbReference type="PATRIC" id="fig|568814.3.peg.1827"/>
<dbReference type="GeneID" id="8153552"/>
<organism evidence="2 3">
    <name type="scientific">Streptococcus suis (strain BM407)</name>
    <dbReference type="NCBI Taxonomy" id="568814"/>
    <lineage>
        <taxon>Bacteria</taxon>
        <taxon>Bacillati</taxon>
        <taxon>Bacillota</taxon>
        <taxon>Bacilli</taxon>
        <taxon>Lactobacillales</taxon>
        <taxon>Streptococcaceae</taxon>
        <taxon>Streptococcus</taxon>
    </lineage>
</organism>
<dbReference type="CDD" id="cd04301">
    <property type="entry name" value="NAT_SF"/>
    <property type="match status" value="1"/>
</dbReference>
<dbReference type="KEGG" id="ssb:SSUBM407_1793"/>
<dbReference type="Proteomes" id="UP000009077">
    <property type="component" value="Chromosome"/>
</dbReference>
<protein>
    <submittedName>
        <fullName evidence="2">Acetyltransferase (GNAT) family protein</fullName>
    </submittedName>
</protein>
<name>A0A0H3N1Q7_STRS4</name>
<gene>
    <name evidence="2" type="ordered locus">SSUBM407_1793</name>
</gene>
<keyword evidence="3" id="KW-1185">Reference proteome</keyword>
<dbReference type="SUPFAM" id="SSF55729">
    <property type="entry name" value="Acyl-CoA N-acyltransferases (Nat)"/>
    <property type="match status" value="1"/>
</dbReference>
<dbReference type="PANTHER" id="PTHR39173">
    <property type="entry name" value="ACETYLTRANSFERASE"/>
    <property type="match status" value="1"/>
</dbReference>
<dbReference type="GO" id="GO:0016747">
    <property type="term" value="F:acyltransferase activity, transferring groups other than amino-acyl groups"/>
    <property type="evidence" value="ECO:0007669"/>
    <property type="project" value="InterPro"/>
</dbReference>
<dbReference type="EMBL" id="FM252032">
    <property type="protein sequence ID" value="CAZ56649.1"/>
    <property type="molecule type" value="Genomic_DNA"/>
</dbReference>
<evidence type="ECO:0000259" key="1">
    <source>
        <dbReference type="PROSITE" id="PS51186"/>
    </source>
</evidence>
<dbReference type="PANTHER" id="PTHR39173:SF1">
    <property type="entry name" value="ACETYLTRANSFERASE"/>
    <property type="match status" value="1"/>
</dbReference>
<dbReference type="PROSITE" id="PS51186">
    <property type="entry name" value="GNAT"/>
    <property type="match status" value="1"/>
</dbReference>
<dbReference type="RefSeq" id="WP_012027813.1">
    <property type="nucleotide sequence ID" value="NC_012926.1"/>
</dbReference>
<reference evidence="2 3" key="1">
    <citation type="journal article" date="2009" name="PLoS ONE">
        <title>Rapid evolution of virulence and drug resistance in the emerging zoonotic pathogen Streptococcus suis.</title>
        <authorList>
            <person name="Holden M.T.G."/>
            <person name="Hauser H."/>
            <person name="Sanders M."/>
            <person name="Ngo T.H."/>
            <person name="Cherevach I."/>
            <person name="Cronin A."/>
            <person name="Goodhead I."/>
            <person name="Mungall K."/>
            <person name="Quail M.A."/>
            <person name="Price C."/>
            <person name="Rabbinowitsch E."/>
            <person name="Sharp S."/>
            <person name="Croucher N.J."/>
            <person name="Chieu T.B."/>
            <person name="Mai N.T.H."/>
            <person name="Diep T.S."/>
            <person name="Chinh N.T."/>
            <person name="Kehoe M."/>
            <person name="Leigh J.A."/>
            <person name="Ward P.N."/>
            <person name="Dowson C.G."/>
            <person name="Whatmore A.M."/>
            <person name="Chanter N."/>
            <person name="Iversen P."/>
            <person name="Gottschalk M."/>
            <person name="Slater J.D."/>
            <person name="Smith H.E."/>
            <person name="Spratt B.G."/>
            <person name="Xu J."/>
            <person name="Ye C."/>
            <person name="Bentley S."/>
            <person name="Barrell B.G."/>
            <person name="Schultsz C."/>
            <person name="Maskell D.J."/>
            <person name="Parkhill J."/>
        </authorList>
    </citation>
    <scope>NUCLEOTIDE SEQUENCE [LARGE SCALE GENOMIC DNA]</scope>
    <source>
        <strain evidence="2 3">BM407</strain>
    </source>
</reference>